<dbReference type="CDD" id="cd05123">
    <property type="entry name" value="STKc_AGC"/>
    <property type="match status" value="1"/>
</dbReference>
<dbReference type="EMBL" id="IACT01006714">
    <property type="protein sequence ID" value="LAC25838.1"/>
    <property type="molecule type" value="mRNA"/>
</dbReference>
<evidence type="ECO:0000259" key="9">
    <source>
        <dbReference type="PROSITE" id="PS51285"/>
    </source>
</evidence>
<dbReference type="InterPro" id="IPR045270">
    <property type="entry name" value="STKc_AGC"/>
</dbReference>
<sequence length="808" mass="92326">MSGQEDSKRSRGCTFFDIVETTVANAAYITQIHKATPIDLPLTCYGEISETSFEKDSNFQKIRFPEFVRDKIGFFLIKQFVKSSPKFDAHKFEILSYLYFLHSIRTKFLSTRSLERQFHSHRIFSDFIGKPLRKTPRIACDAEWASVTHRLEPQQPPLSPSPTAAKVVSAKKIDSGEPESVATSISSDRDRSHIAPDLAELKSDSYDTVSTHSFEDATYQDEIEDVDDAGDDNAPDNDKGDDAEAGDLLPSSATQSREKHENPDSVSELSDGMSPKPQQDDDAVKSPTQPHAQRMAEQPATSSERPLLAENSSSQLPSDDDAKSPSPREATRTLYDTGKSSSSLAKEDVELKESSEAPLLRKSEPYRLMIELSAELLNKIRQHLVDDPSNIHLFDELTVAISASLMPVMTAFLNQSIEYKKFVQLKSYAQRNVTYEDFEMFRVLGKGAFGSVFMVKKNDTEAVYAMKEMKKKQIKLKKSHRTCEAEKAALRKMNSPFVINMKYAFTNEHSLFIIMDICTGGDLRFHLHQLEARCFDEARARFYAAEMILGMEHMHSHKLLYRDLKPNNVLLDKEGHIRLSDFGLVMQLPQKSSKWNLAGTPGYWSPECYQRKEQSYASDWWSWAVMVYEMIRGKKPRCHCKKGSDQWCTFSDSEQMRKNSKENGPFELKITYADDYFSKSCADLLSRILVFDPKQRLGYNGAVDLKNHPFFETINWGKLAAREILPPFRPSDRDVHAQTLAEIGDVDQKRYRKVTITERDEQQYERWNYFSLRAAEDELVQVLERNERARNLPPVPEAKPSDKCCCFL</sequence>
<proteinExistence type="evidence at transcript level"/>
<feature type="compositionally biased region" description="Acidic residues" evidence="7">
    <location>
        <begin position="218"/>
        <end position="235"/>
    </location>
</feature>
<dbReference type="InterPro" id="IPR017441">
    <property type="entry name" value="Protein_kinase_ATP_BS"/>
</dbReference>
<evidence type="ECO:0000256" key="1">
    <source>
        <dbReference type="ARBA" id="ARBA00022527"/>
    </source>
</evidence>
<dbReference type="AlphaFoldDB" id="A0A6A7G461"/>
<evidence type="ECO:0000256" key="6">
    <source>
        <dbReference type="PROSITE-ProRule" id="PRU10141"/>
    </source>
</evidence>
<keyword evidence="4 10" id="KW-0418">Kinase</keyword>
<reference evidence="10" key="1">
    <citation type="submission" date="2017-11" db="EMBL/GenBank/DDBJ databases">
        <title>The sensing device of the deep-sea amphipod.</title>
        <authorList>
            <person name="Kobayashi H."/>
            <person name="Nagahama T."/>
            <person name="Arai W."/>
            <person name="Sasagawa Y."/>
            <person name="Umeda M."/>
            <person name="Hayashi T."/>
            <person name="Nikaido I."/>
            <person name="Watanabe H."/>
            <person name="Oguri K."/>
            <person name="Kitazato H."/>
            <person name="Fujioka K."/>
            <person name="Kido Y."/>
            <person name="Takami H."/>
        </authorList>
    </citation>
    <scope>NUCLEOTIDE SEQUENCE</scope>
    <source>
        <tissue evidence="10">Whole body</tissue>
    </source>
</reference>
<evidence type="ECO:0000313" key="10">
    <source>
        <dbReference type="EMBL" id="LAC25838.1"/>
    </source>
</evidence>
<dbReference type="InterPro" id="IPR008271">
    <property type="entry name" value="Ser/Thr_kinase_AS"/>
</dbReference>
<dbReference type="GO" id="GO:0005524">
    <property type="term" value="F:ATP binding"/>
    <property type="evidence" value="ECO:0007669"/>
    <property type="project" value="UniProtKB-UniRule"/>
</dbReference>
<dbReference type="Pfam" id="PF00069">
    <property type="entry name" value="Pkinase"/>
    <property type="match status" value="1"/>
</dbReference>
<dbReference type="PROSITE" id="PS51285">
    <property type="entry name" value="AGC_KINASE_CTER"/>
    <property type="match status" value="1"/>
</dbReference>
<evidence type="ECO:0000256" key="5">
    <source>
        <dbReference type="ARBA" id="ARBA00022840"/>
    </source>
</evidence>
<evidence type="ECO:0000256" key="7">
    <source>
        <dbReference type="SAM" id="MobiDB-lite"/>
    </source>
</evidence>
<protein>
    <submittedName>
        <fullName evidence="10">AGC/GRK/BARK protein kinase</fullName>
    </submittedName>
</protein>
<name>A0A6A7G461_9CRUS</name>
<feature type="compositionally biased region" description="Polar residues" evidence="7">
    <location>
        <begin position="299"/>
        <end position="317"/>
    </location>
</feature>
<keyword evidence="2" id="KW-0808">Transferase</keyword>
<keyword evidence="1" id="KW-0723">Serine/threonine-protein kinase</keyword>
<dbReference type="InterPro" id="IPR000961">
    <property type="entry name" value="AGC-kinase_C"/>
</dbReference>
<dbReference type="Gene3D" id="3.30.200.20">
    <property type="entry name" value="Phosphorylase Kinase, domain 1"/>
    <property type="match status" value="1"/>
</dbReference>
<evidence type="ECO:0000256" key="4">
    <source>
        <dbReference type="ARBA" id="ARBA00022777"/>
    </source>
</evidence>
<evidence type="ECO:0000256" key="2">
    <source>
        <dbReference type="ARBA" id="ARBA00022679"/>
    </source>
</evidence>
<evidence type="ECO:0000256" key="3">
    <source>
        <dbReference type="ARBA" id="ARBA00022741"/>
    </source>
</evidence>
<dbReference type="InterPro" id="IPR000719">
    <property type="entry name" value="Prot_kinase_dom"/>
</dbReference>
<evidence type="ECO:0000259" key="8">
    <source>
        <dbReference type="PROSITE" id="PS50011"/>
    </source>
</evidence>
<feature type="region of interest" description="Disordered" evidence="7">
    <location>
        <begin position="213"/>
        <end position="356"/>
    </location>
</feature>
<dbReference type="GO" id="GO:0004674">
    <property type="term" value="F:protein serine/threonine kinase activity"/>
    <property type="evidence" value="ECO:0007669"/>
    <property type="project" value="UniProtKB-KW"/>
</dbReference>
<feature type="compositionally biased region" description="Basic and acidic residues" evidence="7">
    <location>
        <begin position="345"/>
        <end position="356"/>
    </location>
</feature>
<dbReference type="PANTHER" id="PTHR24355">
    <property type="entry name" value="G PROTEIN-COUPLED RECEPTOR KINASE/RIBOSOMAL PROTEIN S6 KINASE"/>
    <property type="match status" value="1"/>
</dbReference>
<dbReference type="PROSITE" id="PS50011">
    <property type="entry name" value="PROTEIN_KINASE_DOM"/>
    <property type="match status" value="1"/>
</dbReference>
<feature type="region of interest" description="Disordered" evidence="7">
    <location>
        <begin position="151"/>
        <end position="193"/>
    </location>
</feature>
<dbReference type="PROSITE" id="PS00108">
    <property type="entry name" value="PROTEIN_KINASE_ST"/>
    <property type="match status" value="1"/>
</dbReference>
<keyword evidence="5 6" id="KW-0067">ATP-binding</keyword>
<dbReference type="SMART" id="SM00220">
    <property type="entry name" value="S_TKc"/>
    <property type="match status" value="1"/>
</dbReference>
<dbReference type="PANTHER" id="PTHR24355:SF18">
    <property type="entry name" value="G PROTEIN-COUPLED RECEPTOR KINASE"/>
    <property type="match status" value="1"/>
</dbReference>
<feature type="binding site" evidence="6">
    <location>
        <position position="467"/>
    </location>
    <ligand>
        <name>ATP</name>
        <dbReference type="ChEBI" id="CHEBI:30616"/>
    </ligand>
</feature>
<keyword evidence="3 6" id="KW-0547">Nucleotide-binding</keyword>
<accession>A0A6A7G461</accession>
<dbReference type="Gene3D" id="1.10.510.10">
    <property type="entry name" value="Transferase(Phosphotransferase) domain 1"/>
    <property type="match status" value="1"/>
</dbReference>
<dbReference type="SUPFAM" id="SSF56112">
    <property type="entry name" value="Protein kinase-like (PK-like)"/>
    <property type="match status" value="1"/>
</dbReference>
<feature type="domain" description="AGC-kinase C-terminal" evidence="9">
    <location>
        <begin position="712"/>
        <end position="779"/>
    </location>
</feature>
<feature type="domain" description="Protein kinase" evidence="8">
    <location>
        <begin position="438"/>
        <end position="711"/>
    </location>
</feature>
<dbReference type="PROSITE" id="PS00107">
    <property type="entry name" value="PROTEIN_KINASE_ATP"/>
    <property type="match status" value="1"/>
</dbReference>
<organism evidence="10">
    <name type="scientific">Hirondellea gigas</name>
    <dbReference type="NCBI Taxonomy" id="1518452"/>
    <lineage>
        <taxon>Eukaryota</taxon>
        <taxon>Metazoa</taxon>
        <taxon>Ecdysozoa</taxon>
        <taxon>Arthropoda</taxon>
        <taxon>Crustacea</taxon>
        <taxon>Multicrustacea</taxon>
        <taxon>Malacostraca</taxon>
        <taxon>Eumalacostraca</taxon>
        <taxon>Peracarida</taxon>
        <taxon>Amphipoda</taxon>
        <taxon>Amphilochidea</taxon>
        <taxon>Lysianassida</taxon>
        <taxon>Lysianassidira</taxon>
        <taxon>Lysianassoidea</taxon>
        <taxon>Lysianassidae</taxon>
        <taxon>Hirondellea</taxon>
    </lineage>
</organism>
<dbReference type="InterPro" id="IPR011009">
    <property type="entry name" value="Kinase-like_dom_sf"/>
</dbReference>